<protein>
    <submittedName>
        <fullName evidence="1">Uncharacterized protein</fullName>
    </submittedName>
</protein>
<gene>
    <name evidence="1" type="ORF">Back11_08100</name>
</gene>
<keyword evidence="2" id="KW-1185">Reference proteome</keyword>
<organism evidence="1 2">
    <name type="scientific">Paenibacillus baekrokdamisoli</name>
    <dbReference type="NCBI Taxonomy" id="1712516"/>
    <lineage>
        <taxon>Bacteria</taxon>
        <taxon>Bacillati</taxon>
        <taxon>Bacillota</taxon>
        <taxon>Bacilli</taxon>
        <taxon>Bacillales</taxon>
        <taxon>Paenibacillaceae</taxon>
        <taxon>Paenibacillus</taxon>
    </lineage>
</organism>
<dbReference type="Proteomes" id="UP000275368">
    <property type="component" value="Chromosome"/>
</dbReference>
<dbReference type="InterPro" id="IPR025622">
    <property type="entry name" value="YqzE"/>
</dbReference>
<evidence type="ECO:0000313" key="2">
    <source>
        <dbReference type="Proteomes" id="UP000275368"/>
    </source>
</evidence>
<sequence length="78" mass="9435">MAKDSEDYIKYMTGKIVTYIETPQEIRKSQRHIAKAQREPWLTRWFGVGAFGLVLWWRERKERQSERSADLRENTFVD</sequence>
<dbReference type="EMBL" id="AP019308">
    <property type="protein sequence ID" value="BBH19465.1"/>
    <property type="molecule type" value="Genomic_DNA"/>
</dbReference>
<dbReference type="OrthoDB" id="2691835at2"/>
<evidence type="ECO:0000313" key="1">
    <source>
        <dbReference type="EMBL" id="BBH19465.1"/>
    </source>
</evidence>
<dbReference type="Pfam" id="PF14038">
    <property type="entry name" value="YqzE"/>
    <property type="match status" value="1"/>
</dbReference>
<dbReference type="AlphaFoldDB" id="A0A3G9ITU1"/>
<dbReference type="RefSeq" id="WP_125653803.1">
    <property type="nucleotide sequence ID" value="NZ_AP019308.1"/>
</dbReference>
<reference evidence="1 2" key="1">
    <citation type="submission" date="2018-11" db="EMBL/GenBank/DDBJ databases">
        <title>Complete genome sequence of Paenibacillus baekrokdamisoli strain KCTC 33723.</title>
        <authorList>
            <person name="Kang S.W."/>
            <person name="Lee K.C."/>
            <person name="Kim K.K."/>
            <person name="Kim J.S."/>
            <person name="Kim D.S."/>
            <person name="Ko S.H."/>
            <person name="Yang S.H."/>
            <person name="Lee J.S."/>
        </authorList>
    </citation>
    <scope>NUCLEOTIDE SEQUENCE [LARGE SCALE GENOMIC DNA]</scope>
    <source>
        <strain evidence="1 2">KCTC 33723</strain>
    </source>
</reference>
<name>A0A3G9ITU1_9BACL</name>
<proteinExistence type="predicted"/>
<dbReference type="KEGG" id="pbk:Back11_08100"/>
<accession>A0A3G9ITU1</accession>